<dbReference type="Gene3D" id="2.60.120.330">
    <property type="entry name" value="B-lactam Antibiotic, Isopenicillin N Synthase, Chain"/>
    <property type="match status" value="1"/>
</dbReference>
<sequence>MLKYLPTSALTPDQVGHMAHTDVGSLTLLFTSSPGLEVLSRTTSTWIPLTPPSGTVAVNVGDTLRYLSSGVLESCLHRVVPQVSQETGLSTTRYSLAFFHRPELDAEFMDAQGNLWTGEQWHKTKYRIFRASNHEQMQNSLLTGRVGFLGEANTDIDNS</sequence>
<organism evidence="3 4">
    <name type="scientific">Xylaria bambusicola</name>
    <dbReference type="NCBI Taxonomy" id="326684"/>
    <lineage>
        <taxon>Eukaryota</taxon>
        <taxon>Fungi</taxon>
        <taxon>Dikarya</taxon>
        <taxon>Ascomycota</taxon>
        <taxon>Pezizomycotina</taxon>
        <taxon>Sordariomycetes</taxon>
        <taxon>Xylariomycetidae</taxon>
        <taxon>Xylariales</taxon>
        <taxon>Xylariaceae</taxon>
        <taxon>Xylaria</taxon>
    </lineage>
</organism>
<dbReference type="AlphaFoldDB" id="A0AAN7Z3G9"/>
<dbReference type="InterPro" id="IPR027443">
    <property type="entry name" value="IPNS-like_sf"/>
</dbReference>
<evidence type="ECO:0000313" key="3">
    <source>
        <dbReference type="EMBL" id="KAK5628337.1"/>
    </source>
</evidence>
<dbReference type="SUPFAM" id="SSF51197">
    <property type="entry name" value="Clavaminate synthase-like"/>
    <property type="match status" value="1"/>
</dbReference>
<evidence type="ECO:0000313" key="4">
    <source>
        <dbReference type="Proteomes" id="UP001305414"/>
    </source>
</evidence>
<dbReference type="EMBL" id="JAWHQM010000008">
    <property type="protein sequence ID" value="KAK5628337.1"/>
    <property type="molecule type" value="Genomic_DNA"/>
</dbReference>
<dbReference type="InterPro" id="IPR005123">
    <property type="entry name" value="Oxoglu/Fe-dep_dioxygenase_dom"/>
</dbReference>
<dbReference type="InterPro" id="IPR050231">
    <property type="entry name" value="Iron_ascorbate_oxido_reductase"/>
</dbReference>
<gene>
    <name evidence="3" type="ORF">RRF57_004052</name>
</gene>
<dbReference type="PANTHER" id="PTHR47990">
    <property type="entry name" value="2-OXOGLUTARATE (2OG) AND FE(II)-DEPENDENT OXYGENASE SUPERFAMILY PROTEIN-RELATED"/>
    <property type="match status" value="1"/>
</dbReference>
<dbReference type="Proteomes" id="UP001305414">
    <property type="component" value="Unassembled WGS sequence"/>
</dbReference>
<keyword evidence="4" id="KW-1185">Reference proteome</keyword>
<accession>A0AAN7Z3G9</accession>
<comment type="caution">
    <text evidence="3">The sequence shown here is derived from an EMBL/GenBank/DDBJ whole genome shotgun (WGS) entry which is preliminary data.</text>
</comment>
<proteinExistence type="inferred from homology"/>
<evidence type="ECO:0000259" key="2">
    <source>
        <dbReference type="PROSITE" id="PS51471"/>
    </source>
</evidence>
<name>A0AAN7Z3G9_9PEZI</name>
<dbReference type="Pfam" id="PF03171">
    <property type="entry name" value="2OG-FeII_Oxy"/>
    <property type="match status" value="1"/>
</dbReference>
<dbReference type="InterPro" id="IPR044861">
    <property type="entry name" value="IPNS-like_FE2OG_OXY"/>
</dbReference>
<feature type="domain" description="Fe2OG dioxygenase" evidence="2">
    <location>
        <begin position="1"/>
        <end position="102"/>
    </location>
</feature>
<comment type="similarity">
    <text evidence="1">Belongs to the iron/ascorbate-dependent oxidoreductase family.</text>
</comment>
<dbReference type="PROSITE" id="PS51471">
    <property type="entry name" value="FE2OG_OXY"/>
    <property type="match status" value="1"/>
</dbReference>
<protein>
    <recommendedName>
        <fullName evidence="2">Fe2OG dioxygenase domain-containing protein</fullName>
    </recommendedName>
</protein>
<evidence type="ECO:0000256" key="1">
    <source>
        <dbReference type="ARBA" id="ARBA00008056"/>
    </source>
</evidence>
<reference evidence="3 4" key="1">
    <citation type="submission" date="2023-10" db="EMBL/GenBank/DDBJ databases">
        <title>Draft genome sequence of Xylaria bambusicola isolate GMP-LS, the root and basal stem rot pathogen of sugarcane in Indonesia.</title>
        <authorList>
            <person name="Selvaraj P."/>
            <person name="Muralishankar V."/>
            <person name="Muruganantham S."/>
            <person name="Sp S."/>
            <person name="Haryani S."/>
            <person name="Lau K.J.X."/>
            <person name="Naqvi N.I."/>
        </authorList>
    </citation>
    <scope>NUCLEOTIDE SEQUENCE [LARGE SCALE GENOMIC DNA]</scope>
    <source>
        <strain evidence="3">GMP-LS</strain>
    </source>
</reference>